<evidence type="ECO:0000256" key="4">
    <source>
        <dbReference type="ARBA" id="ARBA00022692"/>
    </source>
</evidence>
<dbReference type="PANTHER" id="PTHR43386:SF1">
    <property type="entry name" value="D,D-DIPEPTIDE TRANSPORT SYSTEM PERMEASE PROTEIN DDPC-RELATED"/>
    <property type="match status" value="1"/>
</dbReference>
<dbReference type="CDD" id="cd06261">
    <property type="entry name" value="TM_PBP2"/>
    <property type="match status" value="1"/>
</dbReference>
<dbReference type="Gene3D" id="1.10.3720.10">
    <property type="entry name" value="MetI-like"/>
    <property type="match status" value="1"/>
</dbReference>
<keyword evidence="2 7" id="KW-0813">Transport</keyword>
<keyword evidence="5 7" id="KW-1133">Transmembrane helix</keyword>
<feature type="transmembrane region" description="Helical" evidence="7">
    <location>
        <begin position="245"/>
        <end position="266"/>
    </location>
</feature>
<dbReference type="PROSITE" id="PS50928">
    <property type="entry name" value="ABC_TM1"/>
    <property type="match status" value="1"/>
</dbReference>
<keyword evidence="3" id="KW-1003">Cell membrane</keyword>
<feature type="domain" description="ABC transmembrane type-1" evidence="8">
    <location>
        <begin position="76"/>
        <end position="267"/>
    </location>
</feature>
<keyword evidence="6 7" id="KW-0472">Membrane</keyword>
<dbReference type="InterPro" id="IPR050366">
    <property type="entry name" value="BP-dependent_transpt_permease"/>
</dbReference>
<keyword evidence="10" id="KW-1185">Reference proteome</keyword>
<proteinExistence type="inferred from homology"/>
<dbReference type="InterPro" id="IPR000515">
    <property type="entry name" value="MetI-like"/>
</dbReference>
<feature type="transmembrane region" description="Helical" evidence="7">
    <location>
        <begin position="78"/>
        <end position="103"/>
    </location>
</feature>
<dbReference type="GO" id="GO:0005886">
    <property type="term" value="C:plasma membrane"/>
    <property type="evidence" value="ECO:0007669"/>
    <property type="project" value="UniProtKB-SubCell"/>
</dbReference>
<protein>
    <submittedName>
        <fullName evidence="9">Peptide ABC transporter permease</fullName>
    </submittedName>
</protein>
<dbReference type="GO" id="GO:0055085">
    <property type="term" value="P:transmembrane transport"/>
    <property type="evidence" value="ECO:0007669"/>
    <property type="project" value="InterPro"/>
</dbReference>
<feature type="transmembrane region" description="Helical" evidence="7">
    <location>
        <begin position="194"/>
        <end position="212"/>
    </location>
</feature>
<dbReference type="SUPFAM" id="SSF161098">
    <property type="entry name" value="MetI-like"/>
    <property type="match status" value="1"/>
</dbReference>
<dbReference type="KEGG" id="vab:WPS_04010"/>
<feature type="transmembrane region" description="Helical" evidence="7">
    <location>
        <begin position="140"/>
        <end position="159"/>
    </location>
</feature>
<evidence type="ECO:0000259" key="8">
    <source>
        <dbReference type="PROSITE" id="PS50928"/>
    </source>
</evidence>
<reference evidence="9 10" key="1">
    <citation type="journal article" date="2022" name="ISME Commun">
        <title>Vulcanimicrobium alpinus gen. nov. sp. nov., the first cultivated representative of the candidate phylum 'Eremiobacterota', is a metabolically versatile aerobic anoxygenic phototroph.</title>
        <authorList>
            <person name="Yabe S."/>
            <person name="Muto K."/>
            <person name="Abe K."/>
            <person name="Yokota A."/>
            <person name="Staudigel H."/>
            <person name="Tebo B.M."/>
        </authorList>
    </citation>
    <scope>NUCLEOTIDE SEQUENCE [LARGE SCALE GENOMIC DNA]</scope>
    <source>
        <strain evidence="9 10">WC8-2</strain>
    </source>
</reference>
<evidence type="ECO:0000256" key="3">
    <source>
        <dbReference type="ARBA" id="ARBA00022475"/>
    </source>
</evidence>
<feature type="transmembrane region" description="Helical" evidence="7">
    <location>
        <begin position="115"/>
        <end position="134"/>
    </location>
</feature>
<evidence type="ECO:0000313" key="9">
    <source>
        <dbReference type="EMBL" id="BDE05125.1"/>
    </source>
</evidence>
<dbReference type="EMBL" id="AP025523">
    <property type="protein sequence ID" value="BDE05125.1"/>
    <property type="molecule type" value="Genomic_DNA"/>
</dbReference>
<evidence type="ECO:0000256" key="2">
    <source>
        <dbReference type="ARBA" id="ARBA00022448"/>
    </source>
</evidence>
<evidence type="ECO:0000256" key="7">
    <source>
        <dbReference type="RuleBase" id="RU363032"/>
    </source>
</evidence>
<dbReference type="InterPro" id="IPR025966">
    <property type="entry name" value="OppC_N"/>
</dbReference>
<evidence type="ECO:0000256" key="1">
    <source>
        <dbReference type="ARBA" id="ARBA00004651"/>
    </source>
</evidence>
<organism evidence="9 10">
    <name type="scientific">Vulcanimicrobium alpinum</name>
    <dbReference type="NCBI Taxonomy" id="3016050"/>
    <lineage>
        <taxon>Bacteria</taxon>
        <taxon>Bacillati</taxon>
        <taxon>Vulcanimicrobiota</taxon>
        <taxon>Vulcanimicrobiia</taxon>
        <taxon>Vulcanimicrobiales</taxon>
        <taxon>Vulcanimicrobiaceae</taxon>
        <taxon>Vulcanimicrobium</taxon>
    </lineage>
</organism>
<keyword evidence="4 7" id="KW-0812">Transmembrane</keyword>
<gene>
    <name evidence="9" type="ORF">WPS_04010</name>
</gene>
<evidence type="ECO:0000313" key="10">
    <source>
        <dbReference type="Proteomes" id="UP001317532"/>
    </source>
</evidence>
<sequence length="281" mass="29290">MSGLLRRFVREPPAVAAALVLIVIVAAALLGPVVWQPSPSAVNHAVLGLPQPPSAAHPFGTDVLGRDQLARALQGARISLTVGVTAMLVSMLLGSLYGAIAGLAGGRVDALMMRFVDAMLSFPTFFLIITVEALTNRFSVALIVLIIGLLSWMGVARLVRAEVLTLRERDFVEAARALGAGPVRLIARHLLPNALAPIAVAAALAIGDNILIEAGLSYLGLGVQVPTASWGNMLQDALGEAGLNAPWLIVAPGALIVVTLLAFNLLGEGIRVAFDRSIAQE</sequence>
<dbReference type="Proteomes" id="UP001317532">
    <property type="component" value="Chromosome"/>
</dbReference>
<accession>A0AAN1XU18</accession>
<dbReference type="AlphaFoldDB" id="A0AAN1XU18"/>
<comment type="subcellular location">
    <subcellularLocation>
        <location evidence="1 7">Cell membrane</location>
        <topology evidence="1 7">Multi-pass membrane protein</topology>
    </subcellularLocation>
</comment>
<dbReference type="RefSeq" id="WP_317996189.1">
    <property type="nucleotide sequence ID" value="NZ_AP025523.1"/>
</dbReference>
<evidence type="ECO:0000256" key="5">
    <source>
        <dbReference type="ARBA" id="ARBA00022989"/>
    </source>
</evidence>
<dbReference type="Pfam" id="PF00528">
    <property type="entry name" value="BPD_transp_1"/>
    <property type="match status" value="1"/>
</dbReference>
<comment type="similarity">
    <text evidence="7">Belongs to the binding-protein-dependent transport system permease family.</text>
</comment>
<feature type="transmembrane region" description="Helical" evidence="7">
    <location>
        <begin position="12"/>
        <end position="35"/>
    </location>
</feature>
<evidence type="ECO:0000256" key="6">
    <source>
        <dbReference type="ARBA" id="ARBA00023136"/>
    </source>
</evidence>
<dbReference type="Pfam" id="PF12911">
    <property type="entry name" value="OppC_N"/>
    <property type="match status" value="1"/>
</dbReference>
<dbReference type="InterPro" id="IPR035906">
    <property type="entry name" value="MetI-like_sf"/>
</dbReference>
<name>A0AAN1XU18_UNVUL</name>
<dbReference type="PANTHER" id="PTHR43386">
    <property type="entry name" value="OLIGOPEPTIDE TRANSPORT SYSTEM PERMEASE PROTEIN APPC"/>
    <property type="match status" value="1"/>
</dbReference>